<evidence type="ECO:0000313" key="2">
    <source>
        <dbReference type="EMBL" id="OGY27757.1"/>
    </source>
</evidence>
<gene>
    <name evidence="2" type="ORF">A2864_00860</name>
</gene>
<proteinExistence type="predicted"/>
<dbReference type="GO" id="GO:0004803">
    <property type="term" value="F:transposase activity"/>
    <property type="evidence" value="ECO:0007669"/>
    <property type="project" value="InterPro"/>
</dbReference>
<dbReference type="GO" id="GO:0003677">
    <property type="term" value="F:DNA binding"/>
    <property type="evidence" value="ECO:0007669"/>
    <property type="project" value="InterPro"/>
</dbReference>
<dbReference type="InterPro" id="IPR002686">
    <property type="entry name" value="Transposase_17"/>
</dbReference>
<dbReference type="Pfam" id="PF01797">
    <property type="entry name" value="Y1_Tnp"/>
    <property type="match status" value="1"/>
</dbReference>
<sequence length="225" mass="26702">MPSRNTVKQYLENGLYHIYNRGVEKRDIFLDDQDYNVFLHLLKFYLSPIKSEKHPLSELTGFNPVRVRPLANLGEEVELLCYCLMPNHFHLLIKQKTQDGMKKLLRRLLTTYAMYFNRRYDRVGHLFQGIYKAALITNDSYLLHLSRYIHLNPREMTRFNLVSYPYSSYAYYLGEKKAGWLNTDFILSYFKEAKDPELKDINSYKEFVESFAQDPKEIIGALTLE</sequence>
<dbReference type="GO" id="GO:0006313">
    <property type="term" value="P:DNA transposition"/>
    <property type="evidence" value="ECO:0007669"/>
    <property type="project" value="InterPro"/>
</dbReference>
<dbReference type="SMART" id="SM01321">
    <property type="entry name" value="Y1_Tnp"/>
    <property type="match status" value="1"/>
</dbReference>
<dbReference type="EMBL" id="MHCV01000013">
    <property type="protein sequence ID" value="OGY27757.1"/>
    <property type="molecule type" value="Genomic_DNA"/>
</dbReference>
<dbReference type="Gene3D" id="3.30.70.1290">
    <property type="entry name" value="Transposase IS200-like"/>
    <property type="match status" value="1"/>
</dbReference>
<dbReference type="SUPFAM" id="SSF143422">
    <property type="entry name" value="Transposase IS200-like"/>
    <property type="match status" value="1"/>
</dbReference>
<dbReference type="Proteomes" id="UP000177900">
    <property type="component" value="Unassembled WGS sequence"/>
</dbReference>
<evidence type="ECO:0000313" key="3">
    <source>
        <dbReference type="Proteomes" id="UP000177900"/>
    </source>
</evidence>
<evidence type="ECO:0000259" key="1">
    <source>
        <dbReference type="SMART" id="SM01321"/>
    </source>
</evidence>
<dbReference type="InterPro" id="IPR036515">
    <property type="entry name" value="Transposase_17_sf"/>
</dbReference>
<protein>
    <recommendedName>
        <fullName evidence="1">Transposase IS200-like domain-containing protein</fullName>
    </recommendedName>
</protein>
<name>A0A1G1WKK4_9BACT</name>
<dbReference type="PANTHER" id="PTHR34322:SF2">
    <property type="entry name" value="TRANSPOSASE IS200-LIKE DOMAIN-CONTAINING PROTEIN"/>
    <property type="match status" value="1"/>
</dbReference>
<feature type="domain" description="Transposase IS200-like" evidence="1">
    <location>
        <begin position="11"/>
        <end position="152"/>
    </location>
</feature>
<comment type="caution">
    <text evidence="2">The sequence shown here is derived from an EMBL/GenBank/DDBJ whole genome shotgun (WGS) entry which is preliminary data.</text>
</comment>
<dbReference type="PANTHER" id="PTHR34322">
    <property type="entry name" value="TRANSPOSASE, Y1_TNP DOMAIN-CONTAINING"/>
    <property type="match status" value="1"/>
</dbReference>
<organism evidence="2 3">
    <name type="scientific">Candidatus Woykebacteria bacterium RIFCSPHIGHO2_01_FULL_39_12</name>
    <dbReference type="NCBI Taxonomy" id="1802599"/>
    <lineage>
        <taxon>Bacteria</taxon>
        <taxon>Candidatus Woykeibacteriota</taxon>
    </lineage>
</organism>
<accession>A0A1G1WKK4</accession>
<reference evidence="2 3" key="1">
    <citation type="journal article" date="2016" name="Nat. Commun.">
        <title>Thousands of microbial genomes shed light on interconnected biogeochemical processes in an aquifer system.</title>
        <authorList>
            <person name="Anantharaman K."/>
            <person name="Brown C.T."/>
            <person name="Hug L.A."/>
            <person name="Sharon I."/>
            <person name="Castelle C.J."/>
            <person name="Probst A.J."/>
            <person name="Thomas B.C."/>
            <person name="Singh A."/>
            <person name="Wilkins M.J."/>
            <person name="Karaoz U."/>
            <person name="Brodie E.L."/>
            <person name="Williams K.H."/>
            <person name="Hubbard S.S."/>
            <person name="Banfield J.F."/>
        </authorList>
    </citation>
    <scope>NUCLEOTIDE SEQUENCE [LARGE SCALE GENOMIC DNA]</scope>
</reference>
<dbReference type="AlphaFoldDB" id="A0A1G1WKK4"/>